<dbReference type="AlphaFoldDB" id="A0A433XF10"/>
<evidence type="ECO:0000313" key="1">
    <source>
        <dbReference type="EMBL" id="RUT32652.1"/>
    </source>
</evidence>
<sequence>MTVTHVMALRNALATTVKEAHEVGSGTATLVLRDGSDPIVTFNLAATPFGAASSGIITAASTPIEATASDSGPGVDNFITYDKNGDPQLSGSVTAVGMGGDIEVTNTNIALGQDCSLESLTYEAPQ</sequence>
<dbReference type="RefSeq" id="WP_127187609.1">
    <property type="nucleotide sequence ID" value="NZ_RZNJ01000002.1"/>
</dbReference>
<dbReference type="Proteomes" id="UP000281547">
    <property type="component" value="Unassembled WGS sequence"/>
</dbReference>
<accession>A0A433XF10</accession>
<proteinExistence type="predicted"/>
<dbReference type="EMBL" id="RZNJ01000002">
    <property type="protein sequence ID" value="RUT32652.1"/>
    <property type="molecule type" value="Genomic_DNA"/>
</dbReference>
<reference evidence="1 2" key="1">
    <citation type="journal article" date="2016" name="Int. J. Syst. Evol. Microbiol.">
        <title>Arsenicitalea aurantiaca gen. nov., sp. nov., a new member of the family Hyphomicrobiaceae, isolated from high-arsenic sediment.</title>
        <authorList>
            <person name="Mu Y."/>
            <person name="Zhou L."/>
            <person name="Zeng X.C."/>
            <person name="Liu L."/>
            <person name="Pan Y."/>
            <person name="Chen X."/>
            <person name="Wang J."/>
            <person name="Li S."/>
            <person name="Li W.J."/>
            <person name="Wang Y."/>
        </authorList>
    </citation>
    <scope>NUCLEOTIDE SEQUENCE [LARGE SCALE GENOMIC DNA]</scope>
    <source>
        <strain evidence="1 2">42-50</strain>
    </source>
</reference>
<organism evidence="1 2">
    <name type="scientific">Arsenicitalea aurantiaca</name>
    <dbReference type="NCBI Taxonomy" id="1783274"/>
    <lineage>
        <taxon>Bacteria</taxon>
        <taxon>Pseudomonadati</taxon>
        <taxon>Pseudomonadota</taxon>
        <taxon>Alphaproteobacteria</taxon>
        <taxon>Hyphomicrobiales</taxon>
        <taxon>Devosiaceae</taxon>
        <taxon>Arsenicitalea</taxon>
    </lineage>
</organism>
<protein>
    <submittedName>
        <fullName evidence="1">Uncharacterized protein</fullName>
    </submittedName>
</protein>
<evidence type="ECO:0000313" key="2">
    <source>
        <dbReference type="Proteomes" id="UP000281547"/>
    </source>
</evidence>
<comment type="caution">
    <text evidence="1">The sequence shown here is derived from an EMBL/GenBank/DDBJ whole genome shotgun (WGS) entry which is preliminary data.</text>
</comment>
<gene>
    <name evidence="1" type="ORF">EMQ25_05765</name>
</gene>
<keyword evidence="2" id="KW-1185">Reference proteome</keyword>
<name>A0A433XF10_9HYPH</name>